<protein>
    <submittedName>
        <fullName evidence="2">Uncharacterized protein YbjT (DUF2867 family)</fullName>
    </submittedName>
</protein>
<dbReference type="InterPro" id="IPR008030">
    <property type="entry name" value="NmrA-like"/>
</dbReference>
<dbReference type="Pfam" id="PF05368">
    <property type="entry name" value="NmrA"/>
    <property type="match status" value="1"/>
</dbReference>
<gene>
    <name evidence="2" type="ORF">EV138_6785</name>
</gene>
<dbReference type="EMBL" id="SOCE01000002">
    <property type="protein sequence ID" value="TDU84314.1"/>
    <property type="molecule type" value="Genomic_DNA"/>
</dbReference>
<evidence type="ECO:0000259" key="1">
    <source>
        <dbReference type="Pfam" id="PF05368"/>
    </source>
</evidence>
<dbReference type="OrthoDB" id="3250520at2"/>
<dbReference type="Gene3D" id="3.90.25.10">
    <property type="entry name" value="UDP-galactose 4-epimerase, domain 1"/>
    <property type="match status" value="1"/>
</dbReference>
<evidence type="ECO:0000313" key="2">
    <source>
        <dbReference type="EMBL" id="TDU84314.1"/>
    </source>
</evidence>
<reference evidence="2 3" key="1">
    <citation type="submission" date="2019-03" db="EMBL/GenBank/DDBJ databases">
        <title>Genomic Encyclopedia of Type Strains, Phase III (KMG-III): the genomes of soil and plant-associated and newly described type strains.</title>
        <authorList>
            <person name="Whitman W."/>
        </authorList>
    </citation>
    <scope>NUCLEOTIDE SEQUENCE [LARGE SCALE GENOMIC DNA]</scope>
    <source>
        <strain evidence="2 3">VKM Ac-2575</strain>
    </source>
</reference>
<name>A0A4R7SYC3_9ACTN</name>
<dbReference type="AlphaFoldDB" id="A0A4R7SYC3"/>
<organism evidence="2 3">
    <name type="scientific">Kribbella voronezhensis</name>
    <dbReference type="NCBI Taxonomy" id="2512212"/>
    <lineage>
        <taxon>Bacteria</taxon>
        <taxon>Bacillati</taxon>
        <taxon>Actinomycetota</taxon>
        <taxon>Actinomycetes</taxon>
        <taxon>Propionibacteriales</taxon>
        <taxon>Kribbellaceae</taxon>
        <taxon>Kribbella</taxon>
    </lineage>
</organism>
<proteinExistence type="predicted"/>
<dbReference type="Proteomes" id="UP000295151">
    <property type="component" value="Unassembled WGS sequence"/>
</dbReference>
<dbReference type="InterPro" id="IPR051604">
    <property type="entry name" value="Ergot_Alk_Oxidoreductase"/>
</dbReference>
<dbReference type="PANTHER" id="PTHR43162:SF1">
    <property type="entry name" value="PRESTALK A DIFFERENTIATION PROTEIN A"/>
    <property type="match status" value="1"/>
</dbReference>
<comment type="caution">
    <text evidence="2">The sequence shown here is derived from an EMBL/GenBank/DDBJ whole genome shotgun (WGS) entry which is preliminary data.</text>
</comment>
<sequence>MQTILILGGTGTTGRRIARQLRSTQHTVRTAARRGADVRLDLDDPTTWEPVLAGVTAAYLMEPTLQAGPRLADFTKAAVAAGVRRFVMLSAARAEEESHPLHAAEQAVRTSDAEWTILHPNWFAQNFSEGPWARAIADGTLALPTGDGRTPFVDAEDIAAVAAAALTTEGHHGVVYALTGPAAISFGEATELIGRATGRRIEYVDLSPEDYTQRQRENGVPAPAAHLLTSILVSIRDGWAESCSDDIPRALGRPATSFETYVARAAGEGHFRH</sequence>
<dbReference type="InterPro" id="IPR036291">
    <property type="entry name" value="NAD(P)-bd_dom_sf"/>
</dbReference>
<accession>A0A4R7SYC3</accession>
<dbReference type="SUPFAM" id="SSF51735">
    <property type="entry name" value="NAD(P)-binding Rossmann-fold domains"/>
    <property type="match status" value="1"/>
</dbReference>
<evidence type="ECO:0000313" key="3">
    <source>
        <dbReference type="Proteomes" id="UP000295151"/>
    </source>
</evidence>
<dbReference type="PANTHER" id="PTHR43162">
    <property type="match status" value="1"/>
</dbReference>
<keyword evidence="3" id="KW-1185">Reference proteome</keyword>
<feature type="domain" description="NmrA-like" evidence="1">
    <location>
        <begin position="2"/>
        <end position="226"/>
    </location>
</feature>
<dbReference type="RefSeq" id="WP_133984005.1">
    <property type="nucleotide sequence ID" value="NZ_SOCE01000002.1"/>
</dbReference>
<dbReference type="Gene3D" id="3.40.50.720">
    <property type="entry name" value="NAD(P)-binding Rossmann-like Domain"/>
    <property type="match status" value="1"/>
</dbReference>